<dbReference type="AlphaFoldDB" id="A0A412Z0K5"/>
<dbReference type="EMBL" id="QRZM01000010">
    <property type="protein sequence ID" value="RGV73436.1"/>
    <property type="molecule type" value="Genomic_DNA"/>
</dbReference>
<proteinExistence type="predicted"/>
<comment type="caution">
    <text evidence="1">The sequence shown here is derived from an EMBL/GenBank/DDBJ whole genome shotgun (WGS) entry which is preliminary data.</text>
</comment>
<sequence>MKKKDDLEAIVDLLHEWCAEYGEEYASACIINGIGRAINDPALPADAWVNVLKDYKEMDPSGGNRKRPMDK</sequence>
<dbReference type="Proteomes" id="UP000284543">
    <property type="component" value="Unassembled WGS sequence"/>
</dbReference>
<dbReference type="GeneID" id="23114790"/>
<accession>A0A412Z0K5</accession>
<protein>
    <submittedName>
        <fullName evidence="1">Uncharacterized protein</fullName>
    </submittedName>
</protein>
<dbReference type="RefSeq" id="WP_002576653.1">
    <property type="nucleotide sequence ID" value="NZ_JAWZEP010000051.1"/>
</dbReference>
<evidence type="ECO:0000313" key="1">
    <source>
        <dbReference type="EMBL" id="RGV73436.1"/>
    </source>
</evidence>
<reference evidence="1 2" key="1">
    <citation type="submission" date="2018-08" db="EMBL/GenBank/DDBJ databases">
        <title>A genome reference for cultivated species of the human gut microbiota.</title>
        <authorList>
            <person name="Zou Y."/>
            <person name="Xue W."/>
            <person name="Luo G."/>
        </authorList>
    </citation>
    <scope>NUCLEOTIDE SEQUENCE [LARGE SCALE GENOMIC DNA]</scope>
    <source>
        <strain evidence="1 2">AF14-18</strain>
    </source>
</reference>
<name>A0A412Z0K5_9FIRM</name>
<evidence type="ECO:0000313" key="2">
    <source>
        <dbReference type="Proteomes" id="UP000284543"/>
    </source>
</evidence>
<organism evidence="1 2">
    <name type="scientific">Enterocloster bolteae</name>
    <dbReference type="NCBI Taxonomy" id="208479"/>
    <lineage>
        <taxon>Bacteria</taxon>
        <taxon>Bacillati</taxon>
        <taxon>Bacillota</taxon>
        <taxon>Clostridia</taxon>
        <taxon>Lachnospirales</taxon>
        <taxon>Lachnospiraceae</taxon>
        <taxon>Enterocloster</taxon>
    </lineage>
</organism>
<gene>
    <name evidence="1" type="ORF">DWW02_21600</name>
</gene>